<accession>M7STV9</accession>
<dbReference type="KEGG" id="ela:UCREL1_5312"/>
<organism evidence="3 4">
    <name type="scientific">Eutypa lata (strain UCR-EL1)</name>
    <name type="common">Grapevine dieback disease fungus</name>
    <name type="synonym">Eutypa armeniacae</name>
    <dbReference type="NCBI Taxonomy" id="1287681"/>
    <lineage>
        <taxon>Eukaryota</taxon>
        <taxon>Fungi</taxon>
        <taxon>Dikarya</taxon>
        <taxon>Ascomycota</taxon>
        <taxon>Pezizomycotina</taxon>
        <taxon>Sordariomycetes</taxon>
        <taxon>Xylariomycetidae</taxon>
        <taxon>Xylariales</taxon>
        <taxon>Diatrypaceae</taxon>
        <taxon>Eutypa</taxon>
    </lineage>
</organism>
<evidence type="ECO:0000256" key="1">
    <source>
        <dbReference type="SAM" id="MobiDB-lite"/>
    </source>
</evidence>
<feature type="compositionally biased region" description="Acidic residues" evidence="1">
    <location>
        <begin position="161"/>
        <end position="175"/>
    </location>
</feature>
<gene>
    <name evidence="3" type="ORF">UCREL1_5312</name>
</gene>
<feature type="chain" id="PRO_5004084964" evidence="2">
    <location>
        <begin position="23"/>
        <end position="223"/>
    </location>
</feature>
<sequence length="223" mass="22251">MHRPTPYSALLALALLSGLTSSLPIFSTKTVRSLIDISPNISPDLDLSSDGSCLGVGISACDPITVSHASTTKKYVNGTQSSQDEEGSSNRSSTDNSSSNSTAAATSTATTAAATTATSGAGALININLNISPEVDLGGDNTCTGVGVSVCDPVTVGDGTSDSDEATDSASDDSSNDVSTISDSESGRLINININVSPDIDLGGDDVCIGVGISACNPIKVSD</sequence>
<proteinExistence type="predicted"/>
<evidence type="ECO:0000256" key="2">
    <source>
        <dbReference type="SAM" id="SignalP"/>
    </source>
</evidence>
<keyword evidence="4" id="KW-1185">Reference proteome</keyword>
<evidence type="ECO:0000313" key="4">
    <source>
        <dbReference type="Proteomes" id="UP000012174"/>
    </source>
</evidence>
<dbReference type="Proteomes" id="UP000012174">
    <property type="component" value="Unassembled WGS sequence"/>
</dbReference>
<protein>
    <submittedName>
        <fullName evidence="3">Uncharacterized protein</fullName>
    </submittedName>
</protein>
<keyword evidence="2" id="KW-0732">Signal</keyword>
<feature type="region of interest" description="Disordered" evidence="1">
    <location>
        <begin position="155"/>
        <end position="182"/>
    </location>
</feature>
<feature type="region of interest" description="Disordered" evidence="1">
    <location>
        <begin position="75"/>
        <end position="104"/>
    </location>
</feature>
<dbReference type="OrthoDB" id="4843494at2759"/>
<evidence type="ECO:0000313" key="3">
    <source>
        <dbReference type="EMBL" id="EMR67687.1"/>
    </source>
</evidence>
<dbReference type="AlphaFoldDB" id="M7STV9"/>
<name>M7STV9_EUTLA</name>
<dbReference type="EMBL" id="KB706381">
    <property type="protein sequence ID" value="EMR67687.1"/>
    <property type="molecule type" value="Genomic_DNA"/>
</dbReference>
<dbReference type="eggNOG" id="ENOG502T458">
    <property type="taxonomic scope" value="Eukaryota"/>
</dbReference>
<feature type="signal peptide" evidence="2">
    <location>
        <begin position="1"/>
        <end position="22"/>
    </location>
</feature>
<dbReference type="HOGENOM" id="CLU_1240136_0_0_1"/>
<reference evidence="4" key="1">
    <citation type="journal article" date="2013" name="Genome Announc.">
        <title>Draft genome sequence of the grapevine dieback fungus Eutypa lata UCR-EL1.</title>
        <authorList>
            <person name="Blanco-Ulate B."/>
            <person name="Rolshausen P.E."/>
            <person name="Cantu D."/>
        </authorList>
    </citation>
    <scope>NUCLEOTIDE SEQUENCE [LARGE SCALE GENOMIC DNA]</scope>
    <source>
        <strain evidence="4">UCR-EL1</strain>
    </source>
</reference>
<feature type="compositionally biased region" description="Low complexity" evidence="1">
    <location>
        <begin position="89"/>
        <end position="104"/>
    </location>
</feature>